<evidence type="ECO:0000313" key="6">
    <source>
        <dbReference type="Proteomes" id="UP000243719"/>
    </source>
</evidence>
<dbReference type="GO" id="GO:0006777">
    <property type="term" value="P:Mo-molybdopterin cofactor biosynthetic process"/>
    <property type="evidence" value="ECO:0007669"/>
    <property type="project" value="UniProtKB-UniRule"/>
</dbReference>
<evidence type="ECO:0000256" key="2">
    <source>
        <dbReference type="ARBA" id="ARBA00023150"/>
    </source>
</evidence>
<dbReference type="PANTHER" id="PTHR30592:SF1">
    <property type="entry name" value="SULFUR CARRIER PROTEIN FDHD"/>
    <property type="match status" value="1"/>
</dbReference>
<organism evidence="5 6">
    <name type="scientific">Chitinasiproducens palmae</name>
    <dbReference type="NCBI Taxonomy" id="1770053"/>
    <lineage>
        <taxon>Bacteria</taxon>
        <taxon>Pseudomonadati</taxon>
        <taxon>Pseudomonadota</taxon>
        <taxon>Betaproteobacteria</taxon>
        <taxon>Burkholderiales</taxon>
        <taxon>Burkholderiaceae</taxon>
        <taxon>Chitinasiproducens</taxon>
    </lineage>
</organism>
<comment type="caution">
    <text evidence="3">Lacks conserved residue(s) required for the propagation of feature annotation.</text>
</comment>
<accession>A0A1H2PNI3</accession>
<dbReference type="STRING" id="1770053.SAMN05216551_104206"/>
<sequence length="299" mass="31376">MGRQTAAGEMNEAGDRNEPSAASAGGWQPRAAIRHRRGEVAQVEDRLAEETPVALVYNGISHAVMMATPLDLEQLAVGFSLSEGIIARAGDILDVDVVHGEEAAEVHITLLQAPFMALKAHRRALAGRTGCGVCGIESIQLLDLHAPPLARAGACAQVDAAAIARAAAGLPAHQQLMRATGGVHAAAWCELDGTIRFAYEDVGRHNALDKLIGRLVEDEQDTALGFVFMSSRASYELVRKSARVGVTMLATISAPSSLAVRIAGEAGMRLVSFCRNDGFVEYVAGGAPVVDAQPAAVPR</sequence>
<dbReference type="NCBIfam" id="TIGR00129">
    <property type="entry name" value="fdhD_narQ"/>
    <property type="match status" value="1"/>
</dbReference>
<evidence type="ECO:0000313" key="5">
    <source>
        <dbReference type="EMBL" id="SDV48156.1"/>
    </source>
</evidence>
<dbReference type="GO" id="GO:0016783">
    <property type="term" value="F:sulfurtransferase activity"/>
    <property type="evidence" value="ECO:0007669"/>
    <property type="project" value="InterPro"/>
</dbReference>
<dbReference type="GO" id="GO:0097163">
    <property type="term" value="F:sulfur carrier activity"/>
    <property type="evidence" value="ECO:0007669"/>
    <property type="project" value="UniProtKB-UniRule"/>
</dbReference>
<feature type="region of interest" description="Disordered" evidence="4">
    <location>
        <begin position="1"/>
        <end position="29"/>
    </location>
</feature>
<dbReference type="Gene3D" id="3.40.140.10">
    <property type="entry name" value="Cytidine Deaminase, domain 2"/>
    <property type="match status" value="1"/>
</dbReference>
<keyword evidence="6" id="KW-1185">Reference proteome</keyword>
<keyword evidence="1 3" id="KW-0963">Cytoplasm</keyword>
<comment type="function">
    <text evidence="3">Required for formate dehydrogenase (FDH) activity. Acts as a sulfur carrier protein that transfers sulfur from IscS to the molybdenum cofactor prior to its insertion into FDH.</text>
</comment>
<evidence type="ECO:0000256" key="3">
    <source>
        <dbReference type="HAMAP-Rule" id="MF_00187"/>
    </source>
</evidence>
<gene>
    <name evidence="3" type="primary">fdhD</name>
    <name evidence="5" type="ORF">SAMN05216551_104206</name>
</gene>
<dbReference type="AlphaFoldDB" id="A0A1H2PNI3"/>
<protein>
    <recommendedName>
        <fullName evidence="3">Sulfur carrier protein FdhD</fullName>
    </recommendedName>
</protein>
<dbReference type="Gene3D" id="3.10.20.10">
    <property type="match status" value="1"/>
</dbReference>
<keyword evidence="2 3" id="KW-0501">Molybdenum cofactor biosynthesis</keyword>
<dbReference type="SUPFAM" id="SSF53927">
    <property type="entry name" value="Cytidine deaminase-like"/>
    <property type="match status" value="1"/>
</dbReference>
<feature type="active site" description="Cysteine persulfide intermediate" evidence="3">
    <location>
        <position position="131"/>
    </location>
</feature>
<dbReference type="PIRSF" id="PIRSF015626">
    <property type="entry name" value="FdhD"/>
    <property type="match status" value="1"/>
</dbReference>
<dbReference type="GO" id="GO:0005737">
    <property type="term" value="C:cytoplasm"/>
    <property type="evidence" value="ECO:0007669"/>
    <property type="project" value="UniProtKB-SubCell"/>
</dbReference>
<dbReference type="EMBL" id="FNLO01000004">
    <property type="protein sequence ID" value="SDV48156.1"/>
    <property type="molecule type" value="Genomic_DNA"/>
</dbReference>
<dbReference type="HAMAP" id="MF_00187">
    <property type="entry name" value="FdhD"/>
    <property type="match status" value="1"/>
</dbReference>
<comment type="subcellular location">
    <subcellularLocation>
        <location evidence="3">Cytoplasm</location>
    </subcellularLocation>
</comment>
<proteinExistence type="inferred from homology"/>
<reference evidence="6" key="1">
    <citation type="submission" date="2016-09" db="EMBL/GenBank/DDBJ databases">
        <authorList>
            <person name="Varghese N."/>
            <person name="Submissions S."/>
        </authorList>
    </citation>
    <scope>NUCLEOTIDE SEQUENCE [LARGE SCALE GENOMIC DNA]</scope>
    <source>
        <strain evidence="6">JS23</strain>
    </source>
</reference>
<dbReference type="PANTHER" id="PTHR30592">
    <property type="entry name" value="FORMATE DEHYDROGENASE"/>
    <property type="match status" value="1"/>
</dbReference>
<name>A0A1H2PNI3_9BURK</name>
<dbReference type="InterPro" id="IPR003786">
    <property type="entry name" value="FdhD"/>
</dbReference>
<dbReference type="Pfam" id="PF02634">
    <property type="entry name" value="FdhD-NarQ"/>
    <property type="match status" value="1"/>
</dbReference>
<evidence type="ECO:0000256" key="1">
    <source>
        <dbReference type="ARBA" id="ARBA00022490"/>
    </source>
</evidence>
<dbReference type="Proteomes" id="UP000243719">
    <property type="component" value="Unassembled WGS sequence"/>
</dbReference>
<dbReference type="InterPro" id="IPR016193">
    <property type="entry name" value="Cytidine_deaminase-like"/>
</dbReference>
<evidence type="ECO:0000256" key="4">
    <source>
        <dbReference type="SAM" id="MobiDB-lite"/>
    </source>
</evidence>
<comment type="similarity">
    <text evidence="3">Belongs to the FdhD family.</text>
</comment>